<comment type="caution">
    <text evidence="1">The sequence shown here is derived from an EMBL/GenBank/DDBJ whole genome shotgun (WGS) entry which is preliminary data.</text>
</comment>
<protein>
    <submittedName>
        <fullName evidence="1">Uncharacterized protein</fullName>
    </submittedName>
</protein>
<gene>
    <name evidence="1" type="ORF">H131_22972</name>
</gene>
<reference evidence="1 2" key="1">
    <citation type="submission" date="2013-04" db="EMBL/GenBank/DDBJ databases">
        <title>Draft genome of the heavy metal tolerant bacterium Lysinibacillus sphaericus strain OT4b.31.</title>
        <authorList>
            <person name="Pena-Montenegro T.D."/>
            <person name="Dussan J."/>
        </authorList>
    </citation>
    <scope>NUCLEOTIDE SEQUENCE [LARGE SCALE GENOMIC DNA]</scope>
    <source>
        <strain evidence="1 2">OT4b.31</strain>
    </source>
</reference>
<feature type="non-terminal residue" evidence="1">
    <location>
        <position position="1"/>
    </location>
</feature>
<organism evidence="1 2">
    <name type="scientific">Lysinibacillus sphaericus OT4b.31</name>
    <dbReference type="NCBI Taxonomy" id="1285586"/>
    <lineage>
        <taxon>Bacteria</taxon>
        <taxon>Bacillati</taxon>
        <taxon>Bacillota</taxon>
        <taxon>Bacilli</taxon>
        <taxon>Bacillales</taxon>
        <taxon>Bacillaceae</taxon>
        <taxon>Lysinibacillus</taxon>
    </lineage>
</organism>
<dbReference type="Proteomes" id="UP000013911">
    <property type="component" value="Unassembled WGS sequence"/>
</dbReference>
<sequence length="60" mass="6474">TMARPEGTFSKLREKIVLDLTVKVLQVQQIRLAAGSVVTPVLSGLTPPVSPANECPTNDW</sequence>
<dbReference type="HOGENOM" id="CLU_2955087_0_0_9"/>
<name>R7Z7L5_LYSSH</name>
<proteinExistence type="predicted"/>
<dbReference type="PATRIC" id="fig|1285586.5.peg.4786"/>
<dbReference type="EMBL" id="AQPX01000069">
    <property type="protein sequence ID" value="EON70132.1"/>
    <property type="molecule type" value="Genomic_DNA"/>
</dbReference>
<accession>R7Z7L5</accession>
<dbReference type="AlphaFoldDB" id="R7Z7L5"/>
<evidence type="ECO:0000313" key="1">
    <source>
        <dbReference type="EMBL" id="EON70132.1"/>
    </source>
</evidence>
<evidence type="ECO:0000313" key="2">
    <source>
        <dbReference type="Proteomes" id="UP000013911"/>
    </source>
</evidence>